<dbReference type="GO" id="GO:0003676">
    <property type="term" value="F:nucleic acid binding"/>
    <property type="evidence" value="ECO:0007669"/>
    <property type="project" value="InterPro"/>
</dbReference>
<name>A0A3P6SRB1_CYLGO</name>
<sequence length="351" mass="40211">MTYEAQSTSFPVTDPSLEELLWNLDLSEFQSPVDDSIPAPDHCVLDAKCRAIISNVKSFFEELKRRLGKKCTGTIFNAPTQLTAVACGVSKRLASSIQTGPEYIRKPIPYTHVRPQWGRELRRKEALRKYSGEWGSVIRHFVHAKFRNEVSVTVADLWNEMKETYPTFPLSQTTFYYLLRGLGFTYRINDGQRYIFENPSIVDKRARFLTKVEQARRENHLIVYLDETWVYDSMTRKRGWNDDTIPQFAPASTMEEFSCGKTHAKNKGKRAIVIGAMSEEGIIAGCTRVIFSGQGLIEDDHHGDMNHAVFEEWLRDSLPYMLNAAADRCLSIVMDNAPYHSRALEKVIVRI</sequence>
<dbReference type="EMBL" id="UYRV01009070">
    <property type="protein sequence ID" value="VDK56208.1"/>
    <property type="molecule type" value="Genomic_DNA"/>
</dbReference>
<dbReference type="PANTHER" id="PTHR33939">
    <property type="entry name" value="PROTEIN CBG22215"/>
    <property type="match status" value="1"/>
</dbReference>
<reference evidence="1 2" key="1">
    <citation type="submission" date="2018-11" db="EMBL/GenBank/DDBJ databases">
        <authorList>
            <consortium name="Pathogen Informatics"/>
        </authorList>
    </citation>
    <scope>NUCLEOTIDE SEQUENCE [LARGE SCALE GENOMIC DNA]</scope>
</reference>
<keyword evidence="2" id="KW-1185">Reference proteome</keyword>
<dbReference type="InterPro" id="IPR036397">
    <property type="entry name" value="RNaseH_sf"/>
</dbReference>
<dbReference type="OrthoDB" id="5856567at2759"/>
<organism evidence="1 2">
    <name type="scientific">Cylicostephanus goldi</name>
    <name type="common">Nematode worm</name>
    <dbReference type="NCBI Taxonomy" id="71465"/>
    <lineage>
        <taxon>Eukaryota</taxon>
        <taxon>Metazoa</taxon>
        <taxon>Ecdysozoa</taxon>
        <taxon>Nematoda</taxon>
        <taxon>Chromadorea</taxon>
        <taxon>Rhabditida</taxon>
        <taxon>Rhabditina</taxon>
        <taxon>Rhabditomorpha</taxon>
        <taxon>Strongyloidea</taxon>
        <taxon>Strongylidae</taxon>
        <taxon>Cylicostephanus</taxon>
    </lineage>
</organism>
<dbReference type="Proteomes" id="UP000271889">
    <property type="component" value="Unassembled WGS sequence"/>
</dbReference>
<gene>
    <name evidence="1" type="ORF">CGOC_LOCUS3563</name>
</gene>
<evidence type="ECO:0000313" key="2">
    <source>
        <dbReference type="Proteomes" id="UP000271889"/>
    </source>
</evidence>
<dbReference type="AlphaFoldDB" id="A0A3P6SRB1"/>
<dbReference type="PANTHER" id="PTHR33939:SF1">
    <property type="entry name" value="DUF4371 DOMAIN-CONTAINING PROTEIN"/>
    <property type="match status" value="1"/>
</dbReference>
<evidence type="ECO:0000313" key="1">
    <source>
        <dbReference type="EMBL" id="VDK56208.1"/>
    </source>
</evidence>
<protein>
    <recommendedName>
        <fullName evidence="3">Tc1-like transposase DDE domain-containing protein</fullName>
    </recommendedName>
</protein>
<proteinExistence type="predicted"/>
<dbReference type="Gene3D" id="3.30.420.10">
    <property type="entry name" value="Ribonuclease H-like superfamily/Ribonuclease H"/>
    <property type="match status" value="1"/>
</dbReference>
<accession>A0A3P6SRB1</accession>
<evidence type="ECO:0008006" key="3">
    <source>
        <dbReference type="Google" id="ProtNLM"/>
    </source>
</evidence>